<evidence type="ECO:0000259" key="1">
    <source>
        <dbReference type="Pfam" id="PF01872"/>
    </source>
</evidence>
<dbReference type="PANTHER" id="PTHR38011:SF11">
    <property type="entry name" value="2,5-DIAMINO-6-RIBOSYLAMINO-4(3H)-PYRIMIDINONE 5'-PHOSPHATE REDUCTASE"/>
    <property type="match status" value="1"/>
</dbReference>
<reference evidence="2" key="1">
    <citation type="submission" date="2021-04" db="EMBL/GenBank/DDBJ databases">
        <title>Pseudonocardia sp. nov., isolated from sandy soil of mangrove forest.</title>
        <authorList>
            <person name="Zan Z."/>
            <person name="Huang R."/>
            <person name="Liu W."/>
        </authorList>
    </citation>
    <scope>NUCLEOTIDE SEQUENCE</scope>
    <source>
        <strain evidence="2">S2-4</strain>
    </source>
</reference>
<dbReference type="Gene3D" id="3.40.430.10">
    <property type="entry name" value="Dihydrofolate Reductase, subunit A"/>
    <property type="match status" value="1"/>
</dbReference>
<dbReference type="InterPro" id="IPR050765">
    <property type="entry name" value="Riboflavin_Biosynth_HTPR"/>
</dbReference>
<protein>
    <submittedName>
        <fullName evidence="2">Dihydrofolate reductase family protein</fullName>
    </submittedName>
</protein>
<proteinExistence type="predicted"/>
<gene>
    <name evidence="2" type="ORF">KDL28_31995</name>
</gene>
<organism evidence="2 3">
    <name type="scientific">Pseudonocardia humida</name>
    <dbReference type="NCBI Taxonomy" id="2800819"/>
    <lineage>
        <taxon>Bacteria</taxon>
        <taxon>Bacillati</taxon>
        <taxon>Actinomycetota</taxon>
        <taxon>Actinomycetes</taxon>
        <taxon>Pseudonocardiales</taxon>
        <taxon>Pseudonocardiaceae</taxon>
        <taxon>Pseudonocardia</taxon>
    </lineage>
</organism>
<dbReference type="Pfam" id="PF01872">
    <property type="entry name" value="RibD_C"/>
    <property type="match status" value="1"/>
</dbReference>
<dbReference type="EMBL" id="JAGSOV010000070">
    <property type="protein sequence ID" value="MCO1659701.1"/>
    <property type="molecule type" value="Genomic_DNA"/>
</dbReference>
<accession>A0ABT1A9I1</accession>
<comment type="caution">
    <text evidence="2">The sequence shown here is derived from an EMBL/GenBank/DDBJ whole genome shotgun (WGS) entry which is preliminary data.</text>
</comment>
<sequence>MRTIVAGAFMTLDGVVQDPGGFGETEHGGWAQRLFDDQAVDGATEQVLASDIFLLGRRTYELLQRAWSQNTGPYAEALHKIRKVVVSNTLHGSLPWNASALNGDPARTVADLQGTILIYGSFTLVRTLLDHSLLDEFHVGVYPLFLGSGRRLFDGAAPGELRLVGATPQPSGVVTLSYAQ</sequence>
<keyword evidence="3" id="KW-1185">Reference proteome</keyword>
<name>A0ABT1A9I1_9PSEU</name>
<dbReference type="InterPro" id="IPR002734">
    <property type="entry name" value="RibDG_C"/>
</dbReference>
<dbReference type="SUPFAM" id="SSF53597">
    <property type="entry name" value="Dihydrofolate reductase-like"/>
    <property type="match status" value="1"/>
</dbReference>
<dbReference type="Proteomes" id="UP001165283">
    <property type="component" value="Unassembled WGS sequence"/>
</dbReference>
<dbReference type="RefSeq" id="WP_252444626.1">
    <property type="nucleotide sequence ID" value="NZ_JAGSOV010000070.1"/>
</dbReference>
<feature type="domain" description="Bacterial bifunctional deaminase-reductase C-terminal" evidence="1">
    <location>
        <begin position="3"/>
        <end position="174"/>
    </location>
</feature>
<evidence type="ECO:0000313" key="2">
    <source>
        <dbReference type="EMBL" id="MCO1659701.1"/>
    </source>
</evidence>
<evidence type="ECO:0000313" key="3">
    <source>
        <dbReference type="Proteomes" id="UP001165283"/>
    </source>
</evidence>
<dbReference type="InterPro" id="IPR024072">
    <property type="entry name" value="DHFR-like_dom_sf"/>
</dbReference>
<dbReference type="PANTHER" id="PTHR38011">
    <property type="entry name" value="DIHYDROFOLATE REDUCTASE FAMILY PROTEIN (AFU_ORTHOLOGUE AFUA_8G06820)"/>
    <property type="match status" value="1"/>
</dbReference>